<dbReference type="AlphaFoldDB" id="A0A3P7L213"/>
<accession>A0A3P7L213</accession>
<proteinExistence type="predicted"/>
<sequence length="108" mass="12606">ISKSFAEVQILLGIELLTNFLAHPQILLIAHSRTSILGKLLHAPFFLRERFFSRIILQTPSDSELQMTLFPLWYLLTQLTHWSIFFDVESLNEFVPVIEFKDFIKGDL</sequence>
<gene>
    <name evidence="1" type="ORF">SVUK_LOCUS8346</name>
</gene>
<evidence type="ECO:0000313" key="2">
    <source>
        <dbReference type="Proteomes" id="UP000270094"/>
    </source>
</evidence>
<evidence type="ECO:0000313" key="1">
    <source>
        <dbReference type="EMBL" id="VDM73348.1"/>
    </source>
</evidence>
<organism evidence="1 2">
    <name type="scientific">Strongylus vulgaris</name>
    <name type="common">Blood worm</name>
    <dbReference type="NCBI Taxonomy" id="40348"/>
    <lineage>
        <taxon>Eukaryota</taxon>
        <taxon>Metazoa</taxon>
        <taxon>Ecdysozoa</taxon>
        <taxon>Nematoda</taxon>
        <taxon>Chromadorea</taxon>
        <taxon>Rhabditida</taxon>
        <taxon>Rhabditina</taxon>
        <taxon>Rhabditomorpha</taxon>
        <taxon>Strongyloidea</taxon>
        <taxon>Strongylidae</taxon>
        <taxon>Strongylus</taxon>
    </lineage>
</organism>
<dbReference type="Gene3D" id="3.40.50.11340">
    <property type="match status" value="1"/>
</dbReference>
<feature type="non-terminal residue" evidence="1">
    <location>
        <position position="1"/>
    </location>
</feature>
<dbReference type="OrthoDB" id="422368at2759"/>
<name>A0A3P7L213_STRVU</name>
<dbReference type="EMBL" id="UYYB01030125">
    <property type="protein sequence ID" value="VDM73348.1"/>
    <property type="molecule type" value="Genomic_DNA"/>
</dbReference>
<keyword evidence="2" id="KW-1185">Reference proteome</keyword>
<dbReference type="Proteomes" id="UP000270094">
    <property type="component" value="Unassembled WGS sequence"/>
</dbReference>
<protein>
    <submittedName>
        <fullName evidence="1">Uncharacterized protein</fullName>
    </submittedName>
</protein>
<reference evidence="1 2" key="1">
    <citation type="submission" date="2018-11" db="EMBL/GenBank/DDBJ databases">
        <authorList>
            <consortium name="Pathogen Informatics"/>
        </authorList>
    </citation>
    <scope>NUCLEOTIDE SEQUENCE [LARGE SCALE GENOMIC DNA]</scope>
</reference>